<evidence type="ECO:0000259" key="3">
    <source>
        <dbReference type="Pfam" id="PF12146"/>
    </source>
</evidence>
<feature type="chain" id="PRO_5018547594" evidence="2">
    <location>
        <begin position="30"/>
        <end position="350"/>
    </location>
</feature>
<dbReference type="Proteomes" id="UP000287447">
    <property type="component" value="Unassembled WGS sequence"/>
</dbReference>
<dbReference type="Gene3D" id="3.40.50.1820">
    <property type="entry name" value="alpha/beta hydrolase"/>
    <property type="match status" value="1"/>
</dbReference>
<evidence type="ECO:0000313" key="4">
    <source>
        <dbReference type="EMBL" id="RVU36356.1"/>
    </source>
</evidence>
<dbReference type="InterPro" id="IPR029058">
    <property type="entry name" value="AB_hydrolase_fold"/>
</dbReference>
<accession>A0A3S2WRS4</accession>
<dbReference type="SUPFAM" id="SSF53474">
    <property type="entry name" value="alpha/beta-Hydrolases"/>
    <property type="match status" value="1"/>
</dbReference>
<dbReference type="RefSeq" id="WP_127765832.1">
    <property type="nucleotide sequence ID" value="NZ_SADE01000002.1"/>
</dbReference>
<sequence>MGSSGSMFRNAFVLACLALVSACTPYLYPQGPASQAPVMTEDAFIMADGAELPLRRWDPEVMLAAGHAGPTAIVLALHGFNDYSNAFDTPARAWSKDGILTIAYDQRGFGEAPHRGRWAGVETMTDDLLNAARLVRDRYPKAPLVVLGESMGAAVVMAAAARYPDLPADRLVLSAPAVWGRDTMPGWQRVSLDLLANTLPWLEVSPQHIRRVPSDNIEMLQALGRDPLIIKRTRIDALWGLVNLMDAAREAAPRLRHDSLILYGAKEDILPADAWQSMIDTLPRNGHWKLRLYSRGFHMLLRDLNAAVVIEDISRYVLNPDALNPTEQEARRPQLRRLPLPESDAAAFPG</sequence>
<evidence type="ECO:0000256" key="1">
    <source>
        <dbReference type="SAM" id="MobiDB-lite"/>
    </source>
</evidence>
<gene>
    <name evidence="4" type="ORF">EOI86_14185</name>
</gene>
<dbReference type="OrthoDB" id="9806902at2"/>
<reference evidence="5" key="1">
    <citation type="submission" date="2019-01" db="EMBL/GenBank/DDBJ databases">
        <title>Gri0909 isolated from a small marine red alga.</title>
        <authorList>
            <person name="Kim J."/>
            <person name="Jeong S.E."/>
            <person name="Jeon C.O."/>
        </authorList>
    </citation>
    <scope>NUCLEOTIDE SEQUENCE [LARGE SCALE GENOMIC DNA]</scope>
    <source>
        <strain evidence="5">Gri0909</strain>
    </source>
</reference>
<comment type="caution">
    <text evidence="4">The sequence shown here is derived from an EMBL/GenBank/DDBJ whole genome shotgun (WGS) entry which is preliminary data.</text>
</comment>
<name>A0A3S2WRS4_9PROT</name>
<organism evidence="4 5">
    <name type="scientific">Hwanghaeella grinnelliae</name>
    <dbReference type="NCBI Taxonomy" id="2500179"/>
    <lineage>
        <taxon>Bacteria</taxon>
        <taxon>Pseudomonadati</taxon>
        <taxon>Pseudomonadota</taxon>
        <taxon>Alphaproteobacteria</taxon>
        <taxon>Rhodospirillales</taxon>
        <taxon>Rhodospirillaceae</taxon>
        <taxon>Hwanghaeella</taxon>
    </lineage>
</organism>
<evidence type="ECO:0000313" key="5">
    <source>
        <dbReference type="Proteomes" id="UP000287447"/>
    </source>
</evidence>
<keyword evidence="2" id="KW-0732">Signal</keyword>
<dbReference type="PANTHER" id="PTHR11614">
    <property type="entry name" value="PHOSPHOLIPASE-RELATED"/>
    <property type="match status" value="1"/>
</dbReference>
<keyword evidence="5" id="KW-1185">Reference proteome</keyword>
<feature type="signal peptide" evidence="2">
    <location>
        <begin position="1"/>
        <end position="29"/>
    </location>
</feature>
<protein>
    <submittedName>
        <fullName evidence="4">Alpha/beta fold hydrolase</fullName>
    </submittedName>
</protein>
<dbReference type="InterPro" id="IPR000073">
    <property type="entry name" value="AB_hydrolase_1"/>
</dbReference>
<dbReference type="EMBL" id="SADE01000002">
    <property type="protein sequence ID" value="RVU36356.1"/>
    <property type="molecule type" value="Genomic_DNA"/>
</dbReference>
<keyword evidence="4" id="KW-0378">Hydrolase</keyword>
<feature type="region of interest" description="Disordered" evidence="1">
    <location>
        <begin position="327"/>
        <end position="350"/>
    </location>
</feature>
<dbReference type="GO" id="GO:0016787">
    <property type="term" value="F:hydrolase activity"/>
    <property type="evidence" value="ECO:0007669"/>
    <property type="project" value="UniProtKB-KW"/>
</dbReference>
<dbReference type="AlphaFoldDB" id="A0A3S2WRS4"/>
<dbReference type="Pfam" id="PF12146">
    <property type="entry name" value="Hydrolase_4"/>
    <property type="match status" value="1"/>
</dbReference>
<proteinExistence type="predicted"/>
<feature type="domain" description="Serine aminopeptidase S33" evidence="3">
    <location>
        <begin position="70"/>
        <end position="304"/>
    </location>
</feature>
<dbReference type="InterPro" id="IPR051044">
    <property type="entry name" value="MAG_DAG_Lipase"/>
</dbReference>
<dbReference type="InterPro" id="IPR022742">
    <property type="entry name" value="Hydrolase_4"/>
</dbReference>
<evidence type="ECO:0000256" key="2">
    <source>
        <dbReference type="SAM" id="SignalP"/>
    </source>
</evidence>
<dbReference type="PRINTS" id="PR00111">
    <property type="entry name" value="ABHYDROLASE"/>
</dbReference>